<protein>
    <recommendedName>
        <fullName evidence="1">Integrase catalytic domain-containing protein</fullName>
    </recommendedName>
</protein>
<evidence type="ECO:0000313" key="3">
    <source>
        <dbReference type="Proteomes" id="UP000585474"/>
    </source>
</evidence>
<dbReference type="InterPro" id="IPR001584">
    <property type="entry name" value="Integrase_cat-core"/>
</dbReference>
<dbReference type="InterPro" id="IPR012337">
    <property type="entry name" value="RNaseH-like_sf"/>
</dbReference>
<dbReference type="Proteomes" id="UP000585474">
    <property type="component" value="Unassembled WGS sequence"/>
</dbReference>
<organism evidence="2 3">
    <name type="scientific">Actinidia rufa</name>
    <dbReference type="NCBI Taxonomy" id="165716"/>
    <lineage>
        <taxon>Eukaryota</taxon>
        <taxon>Viridiplantae</taxon>
        <taxon>Streptophyta</taxon>
        <taxon>Embryophyta</taxon>
        <taxon>Tracheophyta</taxon>
        <taxon>Spermatophyta</taxon>
        <taxon>Magnoliopsida</taxon>
        <taxon>eudicotyledons</taxon>
        <taxon>Gunneridae</taxon>
        <taxon>Pentapetalae</taxon>
        <taxon>asterids</taxon>
        <taxon>Ericales</taxon>
        <taxon>Actinidiaceae</taxon>
        <taxon>Actinidia</taxon>
    </lineage>
</organism>
<accession>A0A7J0DRK6</accession>
<reference evidence="3" key="1">
    <citation type="submission" date="2019-07" db="EMBL/GenBank/DDBJ databases">
        <title>De Novo Assembly of kiwifruit Actinidia rufa.</title>
        <authorList>
            <person name="Sugita-Konishi S."/>
            <person name="Sato K."/>
            <person name="Mori E."/>
            <person name="Abe Y."/>
            <person name="Kisaki G."/>
            <person name="Hamano K."/>
            <person name="Suezawa K."/>
            <person name="Otani M."/>
            <person name="Fukuda T."/>
            <person name="Manabe T."/>
            <person name="Gomi K."/>
            <person name="Tabuchi M."/>
            <person name="Akimitsu K."/>
            <person name="Kataoka I."/>
        </authorList>
    </citation>
    <scope>NUCLEOTIDE SEQUENCE [LARGE SCALE GENOMIC DNA]</scope>
    <source>
        <strain evidence="3">cv. Fuchu</strain>
    </source>
</reference>
<dbReference type="PANTHER" id="PTHR47266">
    <property type="entry name" value="ENDONUCLEASE-RELATED"/>
    <property type="match status" value="1"/>
</dbReference>
<evidence type="ECO:0000259" key="1">
    <source>
        <dbReference type="PROSITE" id="PS50994"/>
    </source>
</evidence>
<feature type="domain" description="Integrase catalytic" evidence="1">
    <location>
        <begin position="1"/>
        <end position="96"/>
    </location>
</feature>
<gene>
    <name evidence="2" type="ORF">Acr_00g0070960</name>
</gene>
<dbReference type="InterPro" id="IPR052160">
    <property type="entry name" value="Gypsy_RT_Integrase-like"/>
</dbReference>
<dbReference type="PROSITE" id="PS50994">
    <property type="entry name" value="INTEGRASE"/>
    <property type="match status" value="1"/>
</dbReference>
<name>A0A7J0DRK6_9ERIC</name>
<dbReference type="OrthoDB" id="1903608at2759"/>
<proteinExistence type="predicted"/>
<dbReference type="GO" id="GO:0003676">
    <property type="term" value="F:nucleic acid binding"/>
    <property type="evidence" value="ECO:0007669"/>
    <property type="project" value="InterPro"/>
</dbReference>
<comment type="caution">
    <text evidence="2">The sequence shown here is derived from an EMBL/GenBank/DDBJ whole genome shotgun (WGS) entry which is preliminary data.</text>
</comment>
<dbReference type="AlphaFoldDB" id="A0A7J0DRK6"/>
<dbReference type="Gene3D" id="3.30.420.10">
    <property type="entry name" value="Ribonuclease H-like superfamily/Ribonuclease H"/>
    <property type="match status" value="1"/>
</dbReference>
<dbReference type="EMBL" id="BJWL01000362">
    <property type="protein sequence ID" value="GFS40869.1"/>
    <property type="molecule type" value="Genomic_DNA"/>
</dbReference>
<dbReference type="GO" id="GO:0015074">
    <property type="term" value="P:DNA integration"/>
    <property type="evidence" value="ECO:0007669"/>
    <property type="project" value="InterPro"/>
</dbReference>
<sequence length="243" mass="28007">MPRAIISDGGSHFCNRPIGLLMSKYGVIHKVGTPYHPQTQGQVELANREIKQVLEKTVNPNRKDWSLQLVDALWAYRIAYKTILGSSPYRIVYGKACHLPVEIEHKAYWAIRQFNMSLEEAGTLRRLQLNELEEIRNDAYENSRISKAKMKSVHDQLIVRKSFKVGQKVLLYNSRLHLFPGKLQSRWSGPFVVHVISSHGAIEIRNLRNGSVFKVNGHRLKPYLELETREVECVDLHDPPQFD</sequence>
<keyword evidence="3" id="KW-1185">Reference proteome</keyword>
<evidence type="ECO:0000313" key="2">
    <source>
        <dbReference type="EMBL" id="GFS40869.1"/>
    </source>
</evidence>
<dbReference type="SUPFAM" id="SSF53098">
    <property type="entry name" value="Ribonuclease H-like"/>
    <property type="match status" value="1"/>
</dbReference>
<dbReference type="InterPro" id="IPR036397">
    <property type="entry name" value="RNaseH_sf"/>
</dbReference>